<evidence type="ECO:0000256" key="3">
    <source>
        <dbReference type="ARBA" id="ARBA00022833"/>
    </source>
</evidence>
<dbReference type="GO" id="GO:0008270">
    <property type="term" value="F:zinc ion binding"/>
    <property type="evidence" value="ECO:0007669"/>
    <property type="project" value="UniProtKB-KW"/>
</dbReference>
<protein>
    <recommendedName>
        <fullName evidence="5">MYND-type domain-containing protein</fullName>
    </recommendedName>
</protein>
<dbReference type="Proteomes" id="UP000799423">
    <property type="component" value="Unassembled WGS sequence"/>
</dbReference>
<name>A0A6A7BGN9_9PLEO</name>
<dbReference type="Gene3D" id="6.10.140.2220">
    <property type="match status" value="1"/>
</dbReference>
<dbReference type="Pfam" id="PF01753">
    <property type="entry name" value="zf-MYND"/>
    <property type="match status" value="1"/>
</dbReference>
<proteinExistence type="predicted"/>
<evidence type="ECO:0000256" key="2">
    <source>
        <dbReference type="ARBA" id="ARBA00022771"/>
    </source>
</evidence>
<feature type="non-terminal residue" evidence="6">
    <location>
        <position position="1"/>
    </location>
</feature>
<dbReference type="EMBL" id="MU006295">
    <property type="protein sequence ID" value="KAF2853549.1"/>
    <property type="molecule type" value="Genomic_DNA"/>
</dbReference>
<gene>
    <name evidence="6" type="ORF">T440DRAFT_547835</name>
</gene>
<dbReference type="InterPro" id="IPR002893">
    <property type="entry name" value="Znf_MYND"/>
</dbReference>
<dbReference type="OrthoDB" id="437457at2759"/>
<keyword evidence="2 4" id="KW-0863">Zinc-finger</keyword>
<dbReference type="SUPFAM" id="SSF144232">
    <property type="entry name" value="HIT/MYND zinc finger-like"/>
    <property type="match status" value="1"/>
</dbReference>
<dbReference type="AlphaFoldDB" id="A0A6A7BGN9"/>
<evidence type="ECO:0000256" key="1">
    <source>
        <dbReference type="ARBA" id="ARBA00022723"/>
    </source>
</evidence>
<evidence type="ECO:0000259" key="5">
    <source>
        <dbReference type="PROSITE" id="PS50865"/>
    </source>
</evidence>
<evidence type="ECO:0000313" key="7">
    <source>
        <dbReference type="Proteomes" id="UP000799423"/>
    </source>
</evidence>
<sequence length="203" mass="21910">DLGTPLLHEDFLPTPPPLHNLPRPLPPPSRCSTCIPNHYCTPTCQTLDWPLHKSLCGPYTKALTQRPSPNHRLALYFPPAPAANPVSIYLEYGRDDGVAVDVCRFLGGIEQSERKTVAFWNRFLPFWIQISYDGNTAGSRFLDGNQSIGGGGAVVRGPVVVAGFDADEGLSGLGLDVDVRVWGVVREYVETRGSIGAGGGLSL</sequence>
<reference evidence="6" key="1">
    <citation type="submission" date="2020-01" db="EMBL/GenBank/DDBJ databases">
        <authorList>
            <consortium name="DOE Joint Genome Institute"/>
            <person name="Haridas S."/>
            <person name="Albert R."/>
            <person name="Binder M."/>
            <person name="Bloem J."/>
            <person name="Labutti K."/>
            <person name="Salamov A."/>
            <person name="Andreopoulos B."/>
            <person name="Baker S.E."/>
            <person name="Barry K."/>
            <person name="Bills G."/>
            <person name="Bluhm B.H."/>
            <person name="Cannon C."/>
            <person name="Castanera R."/>
            <person name="Culley D.E."/>
            <person name="Daum C."/>
            <person name="Ezra D."/>
            <person name="Gonzalez J.B."/>
            <person name="Henrissat B."/>
            <person name="Kuo A."/>
            <person name="Liang C."/>
            <person name="Lipzen A."/>
            <person name="Lutzoni F."/>
            <person name="Magnuson J."/>
            <person name="Mondo S."/>
            <person name="Nolan M."/>
            <person name="Ohm R."/>
            <person name="Pangilinan J."/>
            <person name="Park H.-J."/>
            <person name="Ramirez L."/>
            <person name="Alfaro M."/>
            <person name="Sun H."/>
            <person name="Tritt A."/>
            <person name="Yoshinaga Y."/>
            <person name="Zwiers L.-H."/>
            <person name="Turgeon B.G."/>
            <person name="Goodwin S.B."/>
            <person name="Spatafora J.W."/>
            <person name="Crous P.W."/>
            <person name="Grigoriev I.V."/>
        </authorList>
    </citation>
    <scope>NUCLEOTIDE SEQUENCE</scope>
    <source>
        <strain evidence="6">IPT5</strain>
    </source>
</reference>
<evidence type="ECO:0000313" key="6">
    <source>
        <dbReference type="EMBL" id="KAF2853549.1"/>
    </source>
</evidence>
<feature type="domain" description="MYND-type" evidence="5">
    <location>
        <begin position="30"/>
        <end position="56"/>
    </location>
</feature>
<evidence type="ECO:0000256" key="4">
    <source>
        <dbReference type="PROSITE-ProRule" id="PRU00134"/>
    </source>
</evidence>
<keyword evidence="3" id="KW-0862">Zinc</keyword>
<accession>A0A6A7BGN9</accession>
<organism evidence="6 7">
    <name type="scientific">Plenodomus tracheiphilus IPT5</name>
    <dbReference type="NCBI Taxonomy" id="1408161"/>
    <lineage>
        <taxon>Eukaryota</taxon>
        <taxon>Fungi</taxon>
        <taxon>Dikarya</taxon>
        <taxon>Ascomycota</taxon>
        <taxon>Pezizomycotina</taxon>
        <taxon>Dothideomycetes</taxon>
        <taxon>Pleosporomycetidae</taxon>
        <taxon>Pleosporales</taxon>
        <taxon>Pleosporineae</taxon>
        <taxon>Leptosphaeriaceae</taxon>
        <taxon>Plenodomus</taxon>
    </lineage>
</organism>
<dbReference type="PROSITE" id="PS50865">
    <property type="entry name" value="ZF_MYND_2"/>
    <property type="match status" value="1"/>
</dbReference>
<keyword evidence="7" id="KW-1185">Reference proteome</keyword>
<keyword evidence="1" id="KW-0479">Metal-binding</keyword>